<dbReference type="InterPro" id="IPR036028">
    <property type="entry name" value="SH3-like_dom_sf"/>
</dbReference>
<dbReference type="Gene3D" id="2.30.30.40">
    <property type="entry name" value="SH3 Domains"/>
    <property type="match status" value="2"/>
</dbReference>
<dbReference type="RefSeq" id="XP_032822722.1">
    <property type="nucleotide sequence ID" value="XM_032966831.1"/>
</dbReference>
<dbReference type="Proteomes" id="UP001318040">
    <property type="component" value="Chromosome 36"/>
</dbReference>
<dbReference type="GO" id="GO:0072659">
    <property type="term" value="P:protein localization to plasma membrane"/>
    <property type="evidence" value="ECO:0007669"/>
    <property type="project" value="TreeGrafter"/>
</dbReference>
<dbReference type="SUPFAM" id="SSF50044">
    <property type="entry name" value="SH3-domain"/>
    <property type="match status" value="2"/>
</dbReference>
<dbReference type="KEGG" id="pmrn:116949460"/>
<feature type="compositionally biased region" description="Acidic residues" evidence="2">
    <location>
        <begin position="703"/>
        <end position="722"/>
    </location>
</feature>
<feature type="region of interest" description="Disordered" evidence="2">
    <location>
        <begin position="813"/>
        <end position="835"/>
    </location>
</feature>
<evidence type="ECO:0000259" key="3">
    <source>
        <dbReference type="Pfam" id="PF14603"/>
    </source>
</evidence>
<gene>
    <name evidence="5" type="primary">LOC116949460</name>
</gene>
<evidence type="ECO:0000313" key="4">
    <source>
        <dbReference type="Proteomes" id="UP001318040"/>
    </source>
</evidence>
<dbReference type="GO" id="GO:0005886">
    <property type="term" value="C:plasma membrane"/>
    <property type="evidence" value="ECO:0007669"/>
    <property type="project" value="InterPro"/>
</dbReference>
<dbReference type="Pfam" id="PF14603">
    <property type="entry name" value="hSH3"/>
    <property type="match status" value="1"/>
</dbReference>
<feature type="region of interest" description="Disordered" evidence="2">
    <location>
        <begin position="537"/>
        <end position="564"/>
    </location>
</feature>
<accession>A0AAJ7TU73</accession>
<dbReference type="GO" id="GO:0007229">
    <property type="term" value="P:integrin-mediated signaling pathway"/>
    <property type="evidence" value="ECO:0007669"/>
    <property type="project" value="InterPro"/>
</dbReference>
<dbReference type="GO" id="GO:0050852">
    <property type="term" value="P:T cell receptor signaling pathway"/>
    <property type="evidence" value="ECO:0007669"/>
    <property type="project" value="TreeGrafter"/>
</dbReference>
<reference evidence="5" key="1">
    <citation type="submission" date="2025-08" db="UniProtKB">
        <authorList>
            <consortium name="RefSeq"/>
        </authorList>
    </citation>
    <scope>IDENTIFICATION</scope>
    <source>
        <tissue evidence="5">Sperm</tissue>
    </source>
</reference>
<feature type="region of interest" description="Disordered" evidence="2">
    <location>
        <begin position="240"/>
        <end position="259"/>
    </location>
</feature>
<evidence type="ECO:0000256" key="1">
    <source>
        <dbReference type="ARBA" id="ARBA00022553"/>
    </source>
</evidence>
<proteinExistence type="predicted"/>
<feature type="region of interest" description="Disordered" evidence="2">
    <location>
        <begin position="199"/>
        <end position="218"/>
    </location>
</feature>
<protein>
    <submittedName>
        <fullName evidence="5">FYN-binding protein 1-like isoform X1</fullName>
    </submittedName>
</protein>
<feature type="domain" description="Helically-extended SH3" evidence="3">
    <location>
        <begin position="752"/>
        <end position="833"/>
    </location>
</feature>
<dbReference type="PANTHER" id="PTHR16830:SF12">
    <property type="entry name" value="PDZ DOMAIN-CONTAINING PROTEIN"/>
    <property type="match status" value="1"/>
</dbReference>
<dbReference type="PANTHER" id="PTHR16830">
    <property type="entry name" value="SH2 CONTAINING ADAPTOR PRAM-1 RELATED"/>
    <property type="match status" value="1"/>
</dbReference>
<feature type="region of interest" description="Disordered" evidence="2">
    <location>
        <begin position="495"/>
        <end position="522"/>
    </location>
</feature>
<keyword evidence="4" id="KW-1185">Reference proteome</keyword>
<feature type="compositionally biased region" description="Acidic residues" evidence="2">
    <location>
        <begin position="821"/>
        <end position="835"/>
    </location>
</feature>
<keyword evidence="1" id="KW-0597">Phosphoprotein</keyword>
<feature type="region of interest" description="Disordered" evidence="2">
    <location>
        <begin position="694"/>
        <end position="738"/>
    </location>
</feature>
<dbReference type="AlphaFoldDB" id="A0AAJ7TU73"/>
<feature type="region of interest" description="Disordered" evidence="2">
    <location>
        <begin position="359"/>
        <end position="433"/>
    </location>
</feature>
<evidence type="ECO:0000256" key="2">
    <source>
        <dbReference type="SAM" id="MobiDB-lite"/>
    </source>
</evidence>
<evidence type="ECO:0000313" key="5">
    <source>
        <dbReference type="RefSeq" id="XP_032822722.1"/>
    </source>
</evidence>
<feature type="compositionally biased region" description="Basic and acidic residues" evidence="2">
    <location>
        <begin position="723"/>
        <end position="738"/>
    </location>
</feature>
<feature type="compositionally biased region" description="Basic and acidic residues" evidence="2">
    <location>
        <begin position="542"/>
        <end position="564"/>
    </location>
</feature>
<organism evidence="4 5">
    <name type="scientific">Petromyzon marinus</name>
    <name type="common">Sea lamprey</name>
    <dbReference type="NCBI Taxonomy" id="7757"/>
    <lineage>
        <taxon>Eukaryota</taxon>
        <taxon>Metazoa</taxon>
        <taxon>Chordata</taxon>
        <taxon>Craniata</taxon>
        <taxon>Vertebrata</taxon>
        <taxon>Cyclostomata</taxon>
        <taxon>Hyperoartia</taxon>
        <taxon>Petromyzontiformes</taxon>
        <taxon>Petromyzontidae</taxon>
        <taxon>Petromyzon</taxon>
    </lineage>
</organism>
<dbReference type="InterPro" id="IPR029294">
    <property type="entry name" value="hSH3"/>
</dbReference>
<dbReference type="InterPro" id="IPR043443">
    <property type="entry name" value="FYB1/2-like"/>
</dbReference>
<feature type="region of interest" description="Disordered" evidence="2">
    <location>
        <begin position="651"/>
        <end position="680"/>
    </location>
</feature>
<name>A0AAJ7TU73_PETMA</name>
<sequence length="835" mass="85868">MPVAWEVKIMAAPDIKKLMACFNNEEAGGGATSMPQPPLSTGPKLSGSSPFFPGRGGASARGGGVGVGFTGRGGVRFGGVGGASSEVGGATDGGGSEVVSGAKFGRGGAKFGVGGASEAVGEAKMWGMGGAKPEAGRATEGMGGAKSGVGETMYEVSSPSDGAGGMGRGVAKFGGVGVAKVWGVGAKFGVGVANEVAGRAKPGRSGASNEADGGASFGGRGAAKFEGVGGVKIVTGEATDGVGGAKEGDNPASACSSGDSVGGGVKFGGGGAKFGGNRVGVASDDTGGAKPAVGGASIGVGVGRFGSAVSGATSGVGGATSGVGGAPHGVGVARSGAGGAPLAVSPLAAKLRAQIASVKSGGRTGGKEEEEEGGEKRWKRGGAGTTGGTVTQGANGGPAGLLREPAPPRKVLPKPLLLGQAPKKPARPPSVELSRFRAQVATRGAMEASPPSLPVTMTLITKATVPTAQLVEENYDDVELPGPPTWIMGPALPGRGTAPPLPTPRPEVPANSTRGKAPAAEVEEQQQDVYEDFYEDFEEKSEETVRERTDREKKEAKERERRDTEMKKKYKVGIDTPALHVAVACRGATPSGRLDLGVHQGERLNVLLLTGTPEGKWVVRNETGSVGLVETSLLDLEMDLSQDIYDDVAEESRANASGDQFPSADDDETESGSSGGKGKTWKIFKGINLRRDKKRSVKKQEEENQDVPPEDDEVYDDVETEAQDSRLSVRKEDKKAEEKMRKIREREEREARKKFKLSGDLPTLSVVSLLRDLRPLGRLDLSGSKGDTFDLVQNTDEMRALCRNRLGKYGYIPREHLSQPDQEDSDIYDNLDEDP</sequence>